<dbReference type="InterPro" id="IPR058038">
    <property type="entry name" value="BREX_BrxC_wHTH"/>
</dbReference>
<dbReference type="SUPFAM" id="SSF52540">
    <property type="entry name" value="P-loop containing nucleoside triphosphate hydrolases"/>
    <property type="match status" value="1"/>
</dbReference>
<organism evidence="2 3">
    <name type="scientific">Candidatus Hakubella thermalkaliphila</name>
    <dbReference type="NCBI Taxonomy" id="2754717"/>
    <lineage>
        <taxon>Bacteria</taxon>
        <taxon>Bacillati</taxon>
        <taxon>Actinomycetota</taxon>
        <taxon>Actinomycetota incertae sedis</taxon>
        <taxon>Candidatus Hakubellales</taxon>
        <taxon>Candidatus Hakubellaceae</taxon>
        <taxon>Candidatus Hakubella</taxon>
    </lineage>
</organism>
<dbReference type="InterPro" id="IPR027417">
    <property type="entry name" value="P-loop_NTPase"/>
</dbReference>
<accession>A0A6V8QFA1</accession>
<proteinExistence type="predicted"/>
<dbReference type="Pfam" id="PF25791">
    <property type="entry name" value="WHD_BREX_BrxC"/>
    <property type="match status" value="1"/>
</dbReference>
<sequence>MLIKELFERNPTRALEPIVKVDQHDPAVLRTELDEYIVTDEILEHLSDIIDRFIESRVGVPPTVCAWISGFFGSGKSHFLKIIGYILSNRTIELESGQEIGAATYFCEKHGLPGAKTLERELKTRAIFVNMLDRDVASQSSISRIVHYGLSRELGFSEVPWVAEVERMMQAEGLWNGFLDFVEKERDKPWPEVRRMQVRARSLLARGLQKLDPMAYPTVDLAEKSLEDVRGGLELTPSRIAQRLLEEAEALDANGGRVVVLLDEVGLYVATNTDRLTELNALSEQIAKVGKGKVWLFVTAQEALEEVIPKVEARAGEFQWIRDRFRIKISLTPENIDVVVKRRWLQKIADREKLELLNKLYDSHSGTLATAATIKNPHRDYRGLFTELTHGQFIASYPLMPYYVRLMQEIFSILRSRGGAAQDISGRERAVLLVTRSLFIGSDKKPGLAGLPLGELATFDRVYDAIDEELKVVRSEQQAMIGDEIANLGERDGLRVDSVAKALFLLQQVSDWLPCTVENIAAVLYPRLGAEKNRIERSVRECLSVLREGMWVAEEEGKYRFLSAVERTFEQEVNRQTANEDEKRELTQEILKRHLKEFKSYNYRNLRTFNVYLVADEVELASKGHLKLNVYSPIWSRRDPKLMESLVALSLANRDALYWIAKKDERLESQLERIICTEKALKEYEPKVKSEDERRSLDRQRGDIEILCEDELPRLLDNALSTGTIIYQGEETVLDGRKALKEVFNTQMKELAEELFTEFHHAAFRVEKDEHIGTILSWDGGILPGIYRELQLIDDQGQILIDRPVAARVLAEVNRRNSENLDTSGGILADHFEAPPYGWDPRVVRLTLATLFRNGSITVNLDGKEYISVTETGSHDAFTKTHPFNRARFASGVEVTPEQRNEASRLVSEIFGVRGGQTIEEIDSALCKAIDARLDNCGRLLIVTKTIHLPIVEGLSALEKTMSEIAGAGARSRRILAFLGEDRIEVLKARIPVLAKLLDFESKGKLDNYRKIRRFAYGIAPDLASLIGDKALEKSIDSLKQSLSAEDFLDRWPTIIELFQKLCGKYDSTYTKEHSKREELVKNALGALRLHPVLKDFEKEKTCTLLGPLESIHCTEKVSQASEAGFVCETCHTSLRELSYQSELAEIKRREVRGKLDEIAQKVGKKPEEYPTALTIDKKISSVKEITEVTTKMTEAANRAFKKGKSVKVSVDLEVLDE</sequence>
<reference evidence="2 3" key="1">
    <citation type="journal article" date="2020" name="Front. Microbiol.">
        <title>Single-cell genomics of novel Actinobacteria with the Wood-Ljungdahl pathway discovered in a serpentinizing system.</title>
        <authorList>
            <person name="Merino N."/>
            <person name="Kawai M."/>
            <person name="Boyd E.S."/>
            <person name="Colman D.R."/>
            <person name="McGlynn S.E."/>
            <person name="Nealson K.H."/>
            <person name="Kurokawa K."/>
            <person name="Hongoh Y."/>
        </authorList>
    </citation>
    <scope>NUCLEOTIDE SEQUENCE [LARGE SCALE GENOMIC DNA]</scope>
    <source>
        <strain evidence="2 3">S42</strain>
    </source>
</reference>
<evidence type="ECO:0000313" key="2">
    <source>
        <dbReference type="EMBL" id="GFP32077.1"/>
    </source>
</evidence>
<evidence type="ECO:0000313" key="3">
    <source>
        <dbReference type="Proteomes" id="UP000568877"/>
    </source>
</evidence>
<protein>
    <recommendedName>
        <fullName evidence="1">Probable ATP-binding protein BrxC winged helix-turn-helix domain-containing protein</fullName>
    </recommendedName>
</protein>
<comment type="caution">
    <text evidence="2">The sequence shown here is derived from an EMBL/GenBank/DDBJ whole genome shotgun (WGS) entry which is preliminary data.</text>
</comment>
<dbReference type="AlphaFoldDB" id="A0A6V8QFA1"/>
<feature type="domain" description="Probable ATP-binding protein BrxC winged helix-turn-helix" evidence="1">
    <location>
        <begin position="813"/>
        <end position="886"/>
    </location>
</feature>
<gene>
    <name evidence="2" type="ORF">HKBW3S42_00382</name>
</gene>
<dbReference type="EMBL" id="BLSA01000030">
    <property type="protein sequence ID" value="GFP32077.1"/>
    <property type="molecule type" value="Genomic_DNA"/>
</dbReference>
<name>A0A6V8QFA1_9ACTN</name>
<dbReference type="NCBIfam" id="NF033441">
    <property type="entry name" value="BREX_BrxC"/>
    <property type="match status" value="1"/>
</dbReference>
<dbReference type="InterPro" id="IPR047679">
    <property type="entry name" value="BREX_BrxC"/>
</dbReference>
<evidence type="ECO:0000259" key="1">
    <source>
        <dbReference type="Pfam" id="PF25791"/>
    </source>
</evidence>
<dbReference type="Proteomes" id="UP000568877">
    <property type="component" value="Unassembled WGS sequence"/>
</dbReference>